<evidence type="ECO:0000313" key="3">
    <source>
        <dbReference type="Proteomes" id="UP000694389"/>
    </source>
</evidence>
<dbReference type="GeneTree" id="ENSGT00940000176274"/>
<keyword evidence="3" id="KW-1185">Reference proteome</keyword>
<dbReference type="Pfam" id="PF13358">
    <property type="entry name" value="DDE_3"/>
    <property type="match status" value="1"/>
</dbReference>
<dbReference type="InterPro" id="IPR036397">
    <property type="entry name" value="RNaseH_sf"/>
</dbReference>
<dbReference type="InterPro" id="IPR038717">
    <property type="entry name" value="Tc1-like_DDE_dom"/>
</dbReference>
<evidence type="ECO:0000313" key="2">
    <source>
        <dbReference type="Ensembl" id="ENSDLAP00005019448.2"/>
    </source>
</evidence>
<dbReference type="Ensembl" id="ENSDLAT00005020907.2">
    <property type="protein sequence ID" value="ENSDLAP00005019448.2"/>
    <property type="gene ID" value="ENSDLAG00005009183.2"/>
</dbReference>
<dbReference type="GO" id="GO:0003676">
    <property type="term" value="F:nucleic acid binding"/>
    <property type="evidence" value="ECO:0007669"/>
    <property type="project" value="InterPro"/>
</dbReference>
<name>A0A8C4EJV6_DICLA</name>
<evidence type="ECO:0000259" key="1">
    <source>
        <dbReference type="Pfam" id="PF13358"/>
    </source>
</evidence>
<proteinExistence type="predicted"/>
<dbReference type="AlphaFoldDB" id="A0A8C4EJV6"/>
<dbReference type="Gene3D" id="3.30.420.10">
    <property type="entry name" value="Ribonuclease H-like superfamily/Ribonuclease H"/>
    <property type="match status" value="1"/>
</dbReference>
<organism evidence="2 3">
    <name type="scientific">Dicentrarchus labrax</name>
    <name type="common">European seabass</name>
    <name type="synonym">Morone labrax</name>
    <dbReference type="NCBI Taxonomy" id="13489"/>
    <lineage>
        <taxon>Eukaryota</taxon>
        <taxon>Metazoa</taxon>
        <taxon>Chordata</taxon>
        <taxon>Craniata</taxon>
        <taxon>Vertebrata</taxon>
        <taxon>Euteleostomi</taxon>
        <taxon>Actinopterygii</taxon>
        <taxon>Neopterygii</taxon>
        <taxon>Teleostei</taxon>
        <taxon>Neoteleostei</taxon>
        <taxon>Acanthomorphata</taxon>
        <taxon>Eupercaria</taxon>
        <taxon>Moronidae</taxon>
        <taxon>Dicentrarchus</taxon>
    </lineage>
</organism>
<protein>
    <recommendedName>
        <fullName evidence="1">Tc1-like transposase DDE domain-containing protein</fullName>
    </recommendedName>
</protein>
<feature type="domain" description="Tc1-like transposase DDE" evidence="1">
    <location>
        <begin position="23"/>
        <end position="81"/>
    </location>
</feature>
<accession>A0A8C4EJV6</accession>
<sequence length="126" mass="14324">MSQRASLLTKGPSSVGLMMVFQQDNATVHNACLTNYFFQENKVALLDHPACSPDLNPIENVWGWMAREVYKNGCQLQTVDALCEAIFITWSNILTSLLETIASSMPKQIFEVINKNVWVTYYRVLF</sequence>
<reference evidence="2" key="2">
    <citation type="submission" date="2025-09" db="UniProtKB">
        <authorList>
            <consortium name="Ensembl"/>
        </authorList>
    </citation>
    <scope>IDENTIFICATION</scope>
</reference>
<reference evidence="2" key="1">
    <citation type="submission" date="2025-08" db="UniProtKB">
        <authorList>
            <consortium name="Ensembl"/>
        </authorList>
    </citation>
    <scope>IDENTIFICATION</scope>
</reference>
<dbReference type="Proteomes" id="UP000694389">
    <property type="component" value="Unassembled WGS sequence"/>
</dbReference>